<keyword evidence="3" id="KW-1185">Reference proteome</keyword>
<dbReference type="Proteomes" id="UP000494256">
    <property type="component" value="Unassembled WGS sequence"/>
</dbReference>
<protein>
    <submittedName>
        <fullName evidence="1">Uncharacterized protein</fullName>
    </submittedName>
</protein>
<reference evidence="3 4" key="1">
    <citation type="submission" date="2020-04" db="EMBL/GenBank/DDBJ databases">
        <authorList>
            <person name="Wallbank WR R."/>
            <person name="Pardo Diaz C."/>
            <person name="Kozak K."/>
            <person name="Martin S."/>
            <person name="Jiggins C."/>
            <person name="Moest M."/>
            <person name="Warren A I."/>
            <person name="Byers J.R.P. K."/>
            <person name="Montejo-Kovacevich G."/>
            <person name="Yen C E."/>
        </authorList>
    </citation>
    <scope>NUCLEOTIDE SEQUENCE [LARGE SCALE GENOMIC DNA]</scope>
</reference>
<proteinExistence type="predicted"/>
<dbReference type="AlphaFoldDB" id="A0A8S0ZID7"/>
<evidence type="ECO:0000313" key="1">
    <source>
        <dbReference type="EMBL" id="CAB3233575.1"/>
    </source>
</evidence>
<sequence length="104" mass="11148">MSSTLIFVGLPEDSKSSITSGHSGNTQNVSSSLGCCSTVEEETANTFPETESINKFVLERRNLITTSADIVRSKILLIYLLYLALAPGIPSKINLTGTKLNAIN</sequence>
<dbReference type="OrthoDB" id="7487845at2759"/>
<comment type="caution">
    <text evidence="1">The sequence shown here is derived from an EMBL/GenBank/DDBJ whole genome shotgun (WGS) entry which is preliminary data.</text>
</comment>
<gene>
    <name evidence="1" type="ORF">APLA_LOCUS5330</name>
    <name evidence="2" type="ORF">APLA_LOCUS8157</name>
</gene>
<evidence type="ECO:0000313" key="4">
    <source>
        <dbReference type="Proteomes" id="UP000494256"/>
    </source>
</evidence>
<accession>A0A8S0ZID7</accession>
<organism evidence="1 3">
    <name type="scientific">Arctia plantaginis</name>
    <name type="common">Wood tiger moth</name>
    <name type="synonym">Phalaena plantaginis</name>
    <dbReference type="NCBI Taxonomy" id="874455"/>
    <lineage>
        <taxon>Eukaryota</taxon>
        <taxon>Metazoa</taxon>
        <taxon>Ecdysozoa</taxon>
        <taxon>Arthropoda</taxon>
        <taxon>Hexapoda</taxon>
        <taxon>Insecta</taxon>
        <taxon>Pterygota</taxon>
        <taxon>Neoptera</taxon>
        <taxon>Endopterygota</taxon>
        <taxon>Lepidoptera</taxon>
        <taxon>Glossata</taxon>
        <taxon>Ditrysia</taxon>
        <taxon>Noctuoidea</taxon>
        <taxon>Erebidae</taxon>
        <taxon>Arctiinae</taxon>
        <taxon>Arctia</taxon>
    </lineage>
</organism>
<dbReference type="Proteomes" id="UP000494106">
    <property type="component" value="Unassembled WGS sequence"/>
</dbReference>
<evidence type="ECO:0000313" key="3">
    <source>
        <dbReference type="Proteomes" id="UP000494106"/>
    </source>
</evidence>
<name>A0A8S0ZID7_ARCPL</name>
<dbReference type="EMBL" id="CADEBD010000306">
    <property type="protein sequence ID" value="CAB3238354.1"/>
    <property type="molecule type" value="Genomic_DNA"/>
</dbReference>
<evidence type="ECO:0000313" key="2">
    <source>
        <dbReference type="EMBL" id="CAB3238354.1"/>
    </source>
</evidence>
<dbReference type="EMBL" id="CADEBC010000479">
    <property type="protein sequence ID" value="CAB3233575.1"/>
    <property type="molecule type" value="Genomic_DNA"/>
</dbReference>